<reference evidence="2 3" key="1">
    <citation type="submission" date="2016-07" db="EMBL/GenBank/DDBJ databases">
        <title>Comparative genomics of the entomopathogenic fungus Beauveria bassiana.</title>
        <authorList>
            <person name="Valero Jimenez C.A."/>
            <person name="Zwaan B.J."/>
            <person name="Van Kan J.A."/>
            <person name="Takken W."/>
            <person name="Debets A.J."/>
            <person name="Schoustra S.E."/>
            <person name="Koenraadt C.J."/>
        </authorList>
    </citation>
    <scope>NUCLEOTIDE SEQUENCE [LARGE SCALE GENOMIC DNA]</scope>
    <source>
        <strain evidence="2 3">ARSEF 8028</strain>
    </source>
</reference>
<evidence type="ECO:0000313" key="3">
    <source>
        <dbReference type="Proteomes" id="UP000237441"/>
    </source>
</evidence>
<dbReference type="OrthoDB" id="4868058at2759"/>
<feature type="signal peptide" evidence="1">
    <location>
        <begin position="1"/>
        <end position="17"/>
    </location>
</feature>
<dbReference type="AlphaFoldDB" id="A0A2S7XYJ0"/>
<feature type="chain" id="PRO_5015758626" evidence="1">
    <location>
        <begin position="18"/>
        <end position="66"/>
    </location>
</feature>
<sequence>MKASLTLILVAALGALASPVDHVIHRRFTCADRLDGYCHASNVNSYCENGEFRSKAYETCKNYCRC</sequence>
<dbReference type="Proteomes" id="UP000237441">
    <property type="component" value="Unassembled WGS sequence"/>
</dbReference>
<keyword evidence="1" id="KW-0732">Signal</keyword>
<evidence type="ECO:0000256" key="1">
    <source>
        <dbReference type="SAM" id="SignalP"/>
    </source>
</evidence>
<comment type="caution">
    <text evidence="2">The sequence shown here is derived from an EMBL/GenBank/DDBJ whole genome shotgun (WGS) entry which is preliminary data.</text>
</comment>
<evidence type="ECO:0000313" key="2">
    <source>
        <dbReference type="EMBL" id="PQK08950.1"/>
    </source>
</evidence>
<proteinExistence type="predicted"/>
<accession>A0A2S7XYJ0</accession>
<organism evidence="2 3">
    <name type="scientific">Beauveria bassiana</name>
    <name type="common">White muscardine disease fungus</name>
    <name type="synonym">Tritirachium shiotae</name>
    <dbReference type="NCBI Taxonomy" id="176275"/>
    <lineage>
        <taxon>Eukaryota</taxon>
        <taxon>Fungi</taxon>
        <taxon>Dikarya</taxon>
        <taxon>Ascomycota</taxon>
        <taxon>Pezizomycotina</taxon>
        <taxon>Sordariomycetes</taxon>
        <taxon>Hypocreomycetidae</taxon>
        <taxon>Hypocreales</taxon>
        <taxon>Cordycipitaceae</taxon>
        <taxon>Beauveria</taxon>
    </lineage>
</organism>
<gene>
    <name evidence="2" type="ORF">BB8028_0001g10210</name>
</gene>
<name>A0A2S7XYJ0_BEABA</name>
<dbReference type="EMBL" id="JRHA01000001">
    <property type="protein sequence ID" value="PQK08950.1"/>
    <property type="molecule type" value="Genomic_DNA"/>
</dbReference>
<protein>
    <submittedName>
        <fullName evidence="2">Uncharacterized protein</fullName>
    </submittedName>
</protein>